<dbReference type="Pfam" id="PF20319">
    <property type="entry name" value="DUF6614"/>
    <property type="match status" value="1"/>
</dbReference>
<dbReference type="Proteomes" id="UP000051660">
    <property type="component" value="Unassembled WGS sequence"/>
</dbReference>
<reference evidence="1 2" key="1">
    <citation type="submission" date="2014-03" db="EMBL/GenBank/DDBJ databases">
        <title>Bradyrhizobium valentinum sp. nov., isolated from effective nodules of Lupinus mariae-josephae, a lupine endemic of basic-lime soils in Eastern Spain.</title>
        <authorList>
            <person name="Duran D."/>
            <person name="Rey L."/>
            <person name="Navarro A."/>
            <person name="Busquets A."/>
            <person name="Imperial J."/>
            <person name="Ruiz-Argueso T."/>
        </authorList>
    </citation>
    <scope>NUCLEOTIDE SEQUENCE [LARGE SCALE GENOMIC DNA]</scope>
    <source>
        <strain evidence="1 2">CCBAU 23086</strain>
    </source>
</reference>
<evidence type="ECO:0000313" key="1">
    <source>
        <dbReference type="EMBL" id="KRR18059.1"/>
    </source>
</evidence>
<accession>A0A0R3MDR5</accession>
<dbReference type="OrthoDB" id="8241745at2"/>
<organism evidence="1 2">
    <name type="scientific">Bradyrhizobium lablabi</name>
    <dbReference type="NCBI Taxonomy" id="722472"/>
    <lineage>
        <taxon>Bacteria</taxon>
        <taxon>Pseudomonadati</taxon>
        <taxon>Pseudomonadota</taxon>
        <taxon>Alphaproteobacteria</taxon>
        <taxon>Hyphomicrobiales</taxon>
        <taxon>Nitrobacteraceae</taxon>
        <taxon>Bradyrhizobium</taxon>
    </lineage>
</organism>
<dbReference type="AlphaFoldDB" id="A0A0R3MDR5"/>
<comment type="caution">
    <text evidence="1">The sequence shown here is derived from an EMBL/GenBank/DDBJ whole genome shotgun (WGS) entry which is preliminary data.</text>
</comment>
<proteinExistence type="predicted"/>
<evidence type="ECO:0000313" key="2">
    <source>
        <dbReference type="Proteomes" id="UP000051660"/>
    </source>
</evidence>
<dbReference type="RefSeq" id="WP_057861818.1">
    <property type="nucleotide sequence ID" value="NZ_LLYB01000112.1"/>
</dbReference>
<name>A0A0R3MDR5_9BRAD</name>
<sequence length="114" mass="13253">MQENSLVSFCGVFALRDGVSEKEFLPKLHAFFQHFIDMGFATGYRIMRREALDGFGKTLPAFTYRGELTYADLEREHAAYEYVKQHSERVHALHIEMNSLVKPEADFFLETRIS</sequence>
<dbReference type="InterPro" id="IPR046722">
    <property type="entry name" value="DUF6614"/>
</dbReference>
<dbReference type="EMBL" id="LLYB01000112">
    <property type="protein sequence ID" value="KRR18059.1"/>
    <property type="molecule type" value="Genomic_DNA"/>
</dbReference>
<protein>
    <submittedName>
        <fullName evidence="1">Uncharacterized protein</fullName>
    </submittedName>
</protein>
<gene>
    <name evidence="1" type="ORF">CQ14_40925</name>
</gene>